<dbReference type="InterPro" id="IPR027417">
    <property type="entry name" value="P-loop_NTPase"/>
</dbReference>
<sequence length="457" mass="52022">MKIFLGYNDYLRKKEGKDVPVYWDSEALINPHLILCGKSGTGKSFQLLRFIDEAMQTVGPGFQRYHNLDVHGDLIVPGESRVEFSRATRYGYNPLVLDPNPKSGGVDRQINFLISTINQTSRKLMDRQEACMRNILTDVFAAYGIYEDDPDTWTREEMTESMRAEMWASRRWSDMQRYYPTLDDAIALAERKLKAMYGGLNMNEQGSRAVAALEEMNRAAAQMNRAVTTSKKKIDIEDKEKAEKQLEVAKGKYLERVSDYVSSIETGREFDDLIKYDSKEVLKGVIDRLKNLKAIGIFNGNPPPFDENARVWSYDLTNLDEEDKFVFAKVRAQHIARNRKLGGLQSEIKEIIGLDEAPVVFDANPDSIYNKIAKELRKFGLALWCAAQTPSDFPEGVITTVSTKILLGIDSYYWTASCKKLNIEESVLKFITPQKTIAVYMDKKGATNSKFNNVQLQ</sequence>
<dbReference type="GO" id="GO:0005524">
    <property type="term" value="F:ATP binding"/>
    <property type="evidence" value="ECO:0007669"/>
    <property type="project" value="UniProtKB-KW"/>
</dbReference>
<evidence type="ECO:0000313" key="1">
    <source>
        <dbReference type="EMBL" id="TEU41610.1"/>
    </source>
</evidence>
<dbReference type="Gene3D" id="3.40.50.300">
    <property type="entry name" value="P-loop containing nucleotide triphosphate hydrolases"/>
    <property type="match status" value="1"/>
</dbReference>
<dbReference type="PANTHER" id="PTHR42957:SF1">
    <property type="entry name" value="HELICASE MJ1565-RELATED"/>
    <property type="match status" value="1"/>
</dbReference>
<keyword evidence="1" id="KW-0547">Nucleotide-binding</keyword>
<dbReference type="RefSeq" id="WP_134256827.1">
    <property type="nucleotide sequence ID" value="NZ_SNSG01000032.1"/>
</dbReference>
<gene>
    <name evidence="1" type="ORF">E3D37_26715</name>
</gene>
<accession>A0AAX2RKK6</accession>
<comment type="caution">
    <text evidence="1">The sequence shown here is derived from an EMBL/GenBank/DDBJ whole genome shotgun (WGS) entry which is preliminary data.</text>
</comment>
<proteinExistence type="predicted"/>
<dbReference type="Proteomes" id="UP000298234">
    <property type="component" value="Unassembled WGS sequence"/>
</dbReference>
<dbReference type="SUPFAM" id="SSF52540">
    <property type="entry name" value="P-loop containing nucleoside triphosphate hydrolases"/>
    <property type="match status" value="1"/>
</dbReference>
<name>A0AAX2RKK6_BURCE</name>
<dbReference type="PANTHER" id="PTHR42957">
    <property type="entry name" value="HELICASE MJ1565-RELATED"/>
    <property type="match status" value="1"/>
</dbReference>
<keyword evidence="1" id="KW-0067">ATP-binding</keyword>
<protein>
    <submittedName>
        <fullName evidence="1">ATP-binding protein</fullName>
    </submittedName>
</protein>
<organism evidence="1 2">
    <name type="scientific">Burkholderia cepacia</name>
    <name type="common">Pseudomonas cepacia</name>
    <dbReference type="NCBI Taxonomy" id="292"/>
    <lineage>
        <taxon>Bacteria</taxon>
        <taxon>Pseudomonadati</taxon>
        <taxon>Pseudomonadota</taxon>
        <taxon>Betaproteobacteria</taxon>
        <taxon>Burkholderiales</taxon>
        <taxon>Burkholderiaceae</taxon>
        <taxon>Burkholderia</taxon>
        <taxon>Burkholderia cepacia complex</taxon>
    </lineage>
</organism>
<dbReference type="AlphaFoldDB" id="A0AAX2RKK6"/>
<reference evidence="1 2" key="1">
    <citation type="submission" date="2019-03" db="EMBL/GenBank/DDBJ databases">
        <title>Burkholderia cepacia outbreak.</title>
        <authorList>
            <person name="Farzana R."/>
            <person name="Walsh T.R."/>
        </authorList>
    </citation>
    <scope>NUCLEOTIDE SEQUENCE [LARGE SCALE GENOMIC DNA]</scope>
    <source>
        <strain evidence="2">d13</strain>
    </source>
</reference>
<evidence type="ECO:0000313" key="2">
    <source>
        <dbReference type="Proteomes" id="UP000298234"/>
    </source>
</evidence>
<dbReference type="InterPro" id="IPR008571">
    <property type="entry name" value="HerA-like"/>
</dbReference>
<dbReference type="EMBL" id="SNSQ01000035">
    <property type="protein sequence ID" value="TEU41610.1"/>
    <property type="molecule type" value="Genomic_DNA"/>
</dbReference>